<organism evidence="2 3">
    <name type="scientific">Candidatus Pullichristensenella stercorigallinarum</name>
    <dbReference type="NCBI Taxonomy" id="2840909"/>
    <lineage>
        <taxon>Bacteria</taxon>
        <taxon>Bacillati</taxon>
        <taxon>Bacillota</taxon>
        <taxon>Clostridia</taxon>
        <taxon>Candidatus Pullichristensenella</taxon>
    </lineage>
</organism>
<sequence length="119" mass="13140">MDIIKKDRLISAGIDVDGVLERFMGNESLLERMLKKFVSDGNYARLLTAVEQKDPEEALRASHTLKGLCGNLSMTALLPLFTRQVELFRAGDPEGAYGLLPEITTAYLRVIEAINSLTA</sequence>
<feature type="domain" description="HPt" evidence="1">
    <location>
        <begin position="44"/>
        <end position="107"/>
    </location>
</feature>
<gene>
    <name evidence="2" type="ORF">IAA52_08295</name>
</gene>
<evidence type="ECO:0000313" key="2">
    <source>
        <dbReference type="EMBL" id="HIQ83088.1"/>
    </source>
</evidence>
<dbReference type="SUPFAM" id="SSF47226">
    <property type="entry name" value="Histidine-containing phosphotransfer domain, HPT domain"/>
    <property type="match status" value="1"/>
</dbReference>
<reference evidence="2" key="1">
    <citation type="submission" date="2020-10" db="EMBL/GenBank/DDBJ databases">
        <authorList>
            <person name="Gilroy R."/>
        </authorList>
    </citation>
    <scope>NUCLEOTIDE SEQUENCE</scope>
    <source>
        <strain evidence="2">ChiSjej6B24-2974</strain>
    </source>
</reference>
<proteinExistence type="predicted"/>
<dbReference type="Pfam" id="PF01627">
    <property type="entry name" value="Hpt"/>
    <property type="match status" value="1"/>
</dbReference>
<dbReference type="Proteomes" id="UP000824260">
    <property type="component" value="Unassembled WGS sequence"/>
</dbReference>
<comment type="caution">
    <text evidence="2">The sequence shown here is derived from an EMBL/GenBank/DDBJ whole genome shotgun (WGS) entry which is preliminary data.</text>
</comment>
<dbReference type="GO" id="GO:0000160">
    <property type="term" value="P:phosphorelay signal transduction system"/>
    <property type="evidence" value="ECO:0007669"/>
    <property type="project" value="InterPro"/>
</dbReference>
<dbReference type="InterPro" id="IPR036641">
    <property type="entry name" value="HPT_dom_sf"/>
</dbReference>
<name>A0A9D0ZLY6_9FIRM</name>
<evidence type="ECO:0000259" key="1">
    <source>
        <dbReference type="Pfam" id="PF01627"/>
    </source>
</evidence>
<evidence type="ECO:0000313" key="3">
    <source>
        <dbReference type="Proteomes" id="UP000824260"/>
    </source>
</evidence>
<accession>A0A9D0ZLY6</accession>
<dbReference type="AlphaFoldDB" id="A0A9D0ZLY6"/>
<protein>
    <submittedName>
        <fullName evidence="2">Hpt domain-containing protein</fullName>
    </submittedName>
</protein>
<dbReference type="EMBL" id="DVFZ01000084">
    <property type="protein sequence ID" value="HIQ83088.1"/>
    <property type="molecule type" value="Genomic_DNA"/>
</dbReference>
<dbReference type="Gene3D" id="1.20.120.160">
    <property type="entry name" value="HPT domain"/>
    <property type="match status" value="1"/>
</dbReference>
<reference evidence="2" key="2">
    <citation type="journal article" date="2021" name="PeerJ">
        <title>Extensive microbial diversity within the chicken gut microbiome revealed by metagenomics and culture.</title>
        <authorList>
            <person name="Gilroy R."/>
            <person name="Ravi A."/>
            <person name="Getino M."/>
            <person name="Pursley I."/>
            <person name="Horton D.L."/>
            <person name="Alikhan N.F."/>
            <person name="Baker D."/>
            <person name="Gharbi K."/>
            <person name="Hall N."/>
            <person name="Watson M."/>
            <person name="Adriaenssens E.M."/>
            <person name="Foster-Nyarko E."/>
            <person name="Jarju S."/>
            <person name="Secka A."/>
            <person name="Antonio M."/>
            <person name="Oren A."/>
            <person name="Chaudhuri R.R."/>
            <person name="La Ragione R."/>
            <person name="Hildebrand F."/>
            <person name="Pallen M.J."/>
        </authorList>
    </citation>
    <scope>NUCLEOTIDE SEQUENCE</scope>
    <source>
        <strain evidence="2">ChiSjej6B24-2974</strain>
    </source>
</reference>
<dbReference type="InterPro" id="IPR008207">
    <property type="entry name" value="Sig_transdc_His_kin_Hpt_dom"/>
</dbReference>